<evidence type="ECO:0008006" key="3">
    <source>
        <dbReference type="Google" id="ProtNLM"/>
    </source>
</evidence>
<dbReference type="InterPro" id="IPR052750">
    <property type="entry name" value="GH18_Chitinase"/>
</dbReference>
<dbReference type="Proteomes" id="UP000004506">
    <property type="component" value="Unassembled WGS sequence"/>
</dbReference>
<reference evidence="2" key="2">
    <citation type="submission" date="2008-04" db="EMBL/GenBank/DDBJ databases">
        <title>Draft genome sequence of Providencia stuartii(ATCC 25827).</title>
        <authorList>
            <person name="Sudarsanam P."/>
            <person name="Ley R."/>
            <person name="Guruge J."/>
            <person name="Turnbaugh P.J."/>
            <person name="Mahowald M."/>
            <person name="Liep D."/>
            <person name="Gordon J."/>
        </authorList>
    </citation>
    <scope>NUCLEOTIDE SEQUENCE [LARGE SCALE GENOMIC DNA]</scope>
    <source>
        <strain evidence="2">ATCC 25827</strain>
    </source>
</reference>
<dbReference type="InterPro" id="IPR017853">
    <property type="entry name" value="GH"/>
</dbReference>
<evidence type="ECO:0000313" key="2">
    <source>
        <dbReference type="Proteomes" id="UP000004506"/>
    </source>
</evidence>
<dbReference type="PANTHER" id="PTHR42976:SF1">
    <property type="entry name" value="GH18 DOMAIN-CONTAINING PROTEIN-RELATED"/>
    <property type="match status" value="1"/>
</dbReference>
<dbReference type="AlphaFoldDB" id="A0AA86YUU4"/>
<proteinExistence type="predicted"/>
<dbReference type="Gene3D" id="3.20.20.80">
    <property type="entry name" value="Glycosidases"/>
    <property type="match status" value="1"/>
</dbReference>
<organism evidence="1 2">
    <name type="scientific">Providencia stuartii ATCC 25827</name>
    <dbReference type="NCBI Taxonomy" id="471874"/>
    <lineage>
        <taxon>Bacteria</taxon>
        <taxon>Pseudomonadati</taxon>
        <taxon>Pseudomonadota</taxon>
        <taxon>Gammaproteobacteria</taxon>
        <taxon>Enterobacterales</taxon>
        <taxon>Morganellaceae</taxon>
        <taxon>Providencia</taxon>
    </lineage>
</organism>
<accession>A0AA86YUU4</accession>
<name>A0AA86YUU4_PROST</name>
<dbReference type="EMBL" id="ABJD02000101">
    <property type="protein sequence ID" value="EDU58894.1"/>
    <property type="molecule type" value="Genomic_DNA"/>
</dbReference>
<dbReference type="SUPFAM" id="SSF51445">
    <property type="entry name" value="(Trans)glycosidases"/>
    <property type="match status" value="1"/>
</dbReference>
<comment type="caution">
    <text evidence="1">The sequence shown here is derived from an EMBL/GenBank/DDBJ whole genome shotgun (WGS) entry which is preliminary data.</text>
</comment>
<sequence>MAKIPPIQGEMMMNKTLFAPYLDVTVDAIWNDPLSPNGKPNPKYSQAAISHSVDGVYLAFLTADPNNNAAWGAYSSMPIAWAKPFCDALIEANIKVIVSFGGAANYDVSARQTVDQLIATYQEVIDILGASQLDFDFENDLYDADKTFTALSTIVKNNPDITLSLTLPVMPYGLVEKGLALVQKSVNAGLKMKVNGMAMDYGQGTDKNMGQAAVDVATSLKNQLKTYYPTLTDAELYDLVQVTPMIGLNDDRSMFNFNDINTLSNFAKTNGVNLISMWSLTRDRVGVGESASASYSGNPEQTKDFEYTERFTNALK</sequence>
<dbReference type="RefSeq" id="WP_004918721.1">
    <property type="nucleotide sequence ID" value="NZ_DS607663.1"/>
</dbReference>
<protein>
    <recommendedName>
        <fullName evidence="3">GH18 domain-containing protein</fullName>
    </recommendedName>
</protein>
<reference evidence="2" key="1">
    <citation type="submission" date="2008-04" db="EMBL/GenBank/DDBJ databases">
        <title>Draft genome sequence of Providencia stuartii (ATCC 25827).</title>
        <authorList>
            <person name="Sudarsanam P."/>
            <person name="Ley R."/>
            <person name="Guruge J."/>
            <person name="Turnbaugh P.J."/>
            <person name="Mahowald M."/>
            <person name="Liep D."/>
            <person name="Gordon J."/>
        </authorList>
    </citation>
    <scope>NUCLEOTIDE SEQUENCE [LARGE SCALE GENOMIC DNA]</scope>
    <source>
        <strain evidence="2">ATCC 25827</strain>
    </source>
</reference>
<dbReference type="CDD" id="cd06543">
    <property type="entry name" value="GH18_PF-ChiA-like"/>
    <property type="match status" value="1"/>
</dbReference>
<evidence type="ECO:0000313" key="1">
    <source>
        <dbReference type="EMBL" id="EDU58894.1"/>
    </source>
</evidence>
<dbReference type="PANTHER" id="PTHR42976">
    <property type="entry name" value="BIFUNCTIONAL CHITINASE/LYSOZYME-RELATED"/>
    <property type="match status" value="1"/>
</dbReference>
<reference evidence="1 2" key="3">
    <citation type="submission" date="2008-05" db="EMBL/GenBank/DDBJ databases">
        <authorList>
            <person name="Fulton L."/>
            <person name="Clifton S."/>
            <person name="Fulton B."/>
            <person name="Xu J."/>
            <person name="Minx P."/>
            <person name="Pepin K.H."/>
            <person name="Johnson M."/>
            <person name="Thiruvilangam P."/>
            <person name="Bhonagiri V."/>
            <person name="Nash W.E."/>
            <person name="Mardis E.R."/>
            <person name="Wilson R.K."/>
        </authorList>
    </citation>
    <scope>NUCLEOTIDE SEQUENCE [LARGE SCALE GENOMIC DNA]</scope>
    <source>
        <strain evidence="1 2">ATCC 25827</strain>
    </source>
</reference>
<gene>
    <name evidence="1" type="ORF">PROSTU_02075</name>
</gene>